<comment type="caution">
    <text evidence="1">The sequence shown here is derived from an EMBL/GenBank/DDBJ whole genome shotgun (WGS) entry which is preliminary data.</text>
</comment>
<dbReference type="InterPro" id="IPR010985">
    <property type="entry name" value="Ribbon_hlx_hlx"/>
</dbReference>
<evidence type="ECO:0000313" key="1">
    <source>
        <dbReference type="EMBL" id="NJB98441.1"/>
    </source>
</evidence>
<dbReference type="SUPFAM" id="SSF47598">
    <property type="entry name" value="Ribbon-helix-helix"/>
    <property type="match status" value="1"/>
</dbReference>
<dbReference type="RefSeq" id="WP_125976569.1">
    <property type="nucleotide sequence ID" value="NZ_BAAADY010000032.1"/>
</dbReference>
<keyword evidence="2" id="KW-1185">Reference proteome</keyword>
<dbReference type="EMBL" id="JAATJB010000008">
    <property type="protein sequence ID" value="NJB98441.1"/>
    <property type="molecule type" value="Genomic_DNA"/>
</dbReference>
<accession>A0A7X5XZU4</accession>
<dbReference type="Gene3D" id="6.10.10.120">
    <property type="entry name" value="Antitoxin ParD1-like"/>
    <property type="match status" value="1"/>
</dbReference>
<dbReference type="AlphaFoldDB" id="A0A7X5XZU4"/>
<sequence>MTKPMHLNVRVSGPLSEFVARNVGEDGLYENVSEYVRDLIRRDKERVEREMFETLKAELQRAFATPDEAYVEVTADEVIQRNRARRAKR</sequence>
<dbReference type="Proteomes" id="UP000531251">
    <property type="component" value="Unassembled WGS sequence"/>
</dbReference>
<gene>
    <name evidence="1" type="ORF">GGR89_002773</name>
</gene>
<dbReference type="InterPro" id="IPR038296">
    <property type="entry name" value="ParD_sf"/>
</dbReference>
<proteinExistence type="predicted"/>
<dbReference type="GO" id="GO:0006355">
    <property type="term" value="P:regulation of DNA-templated transcription"/>
    <property type="evidence" value="ECO:0007669"/>
    <property type="project" value="InterPro"/>
</dbReference>
<evidence type="ECO:0000313" key="2">
    <source>
        <dbReference type="Proteomes" id="UP000531251"/>
    </source>
</evidence>
<organism evidence="1 2">
    <name type="scientific">Sphingomonas trueperi</name>
    <dbReference type="NCBI Taxonomy" id="53317"/>
    <lineage>
        <taxon>Bacteria</taxon>
        <taxon>Pseudomonadati</taxon>
        <taxon>Pseudomonadota</taxon>
        <taxon>Alphaproteobacteria</taxon>
        <taxon>Sphingomonadales</taxon>
        <taxon>Sphingomonadaceae</taxon>
        <taxon>Sphingomonas</taxon>
    </lineage>
</organism>
<name>A0A7X5XZU4_9SPHN</name>
<protein>
    <submittedName>
        <fullName evidence="1">Antitoxin ParD1/3/4</fullName>
    </submittedName>
</protein>
<reference evidence="1 2" key="1">
    <citation type="submission" date="2020-03" db="EMBL/GenBank/DDBJ databases">
        <title>Genomic Encyclopedia of Type Strains, Phase IV (KMG-IV): sequencing the most valuable type-strain genomes for metagenomic binning, comparative biology and taxonomic classification.</title>
        <authorList>
            <person name="Goeker M."/>
        </authorList>
    </citation>
    <scope>NUCLEOTIDE SEQUENCE [LARGE SCALE GENOMIC DNA]</scope>
    <source>
        <strain evidence="1 2">DSM 7225</strain>
    </source>
</reference>